<proteinExistence type="predicted"/>
<accession>F8N762</accession>
<dbReference type="EMBL" id="GL945017">
    <property type="protein sequence ID" value="EGN57378.1"/>
    <property type="molecule type" value="Genomic_DNA"/>
</dbReference>
<name>F8N762_9BACT</name>
<gene>
    <name evidence="1" type="ORF">Premu_1980</name>
</gene>
<organism evidence="1 2">
    <name type="scientific">Hallella multisaccharivorax DSM 17128</name>
    <dbReference type="NCBI Taxonomy" id="688246"/>
    <lineage>
        <taxon>Bacteria</taxon>
        <taxon>Pseudomonadati</taxon>
        <taxon>Bacteroidota</taxon>
        <taxon>Bacteroidia</taxon>
        <taxon>Bacteroidales</taxon>
        <taxon>Prevotellaceae</taxon>
        <taxon>Hallella</taxon>
    </lineage>
</organism>
<evidence type="ECO:0000313" key="1">
    <source>
        <dbReference type="EMBL" id="EGN57378.1"/>
    </source>
</evidence>
<sequence length="35" mass="4280">MTSTEMRYLPDNAYRFLNQSSKKKKECQQILQRKD</sequence>
<keyword evidence="2" id="KW-1185">Reference proteome</keyword>
<protein>
    <submittedName>
        <fullName evidence="1">Uncharacterized protein</fullName>
    </submittedName>
</protein>
<reference evidence="2" key="1">
    <citation type="journal article" date="2011" name="Stand. Genomic Sci.">
        <title>Non-contiguous finished genome sequence of the opportunistic oral pathogen Prevotella multisaccharivorax type strain (PPPA20).</title>
        <authorList>
            <person name="Pati A."/>
            <person name="Gronow S."/>
            <person name="Lu M."/>
            <person name="Lapidus A."/>
            <person name="Nolan M."/>
            <person name="Lucas S."/>
            <person name="Hammon N."/>
            <person name="Deshpande S."/>
            <person name="Cheng J.F."/>
            <person name="Tapia R."/>
            <person name="Han C."/>
            <person name="Goodwin L."/>
            <person name="Pitluck S."/>
            <person name="Liolios K."/>
            <person name="Pagani I."/>
            <person name="Mavromatis K."/>
            <person name="Mikhailova N."/>
            <person name="Huntemann M."/>
            <person name="Chen A."/>
            <person name="Palaniappan K."/>
            <person name="Land M."/>
            <person name="Hauser L."/>
            <person name="Detter J.C."/>
            <person name="Brambilla E.M."/>
            <person name="Rohde M."/>
            <person name="Goker M."/>
            <person name="Woyke T."/>
            <person name="Bristow J."/>
            <person name="Eisen J.A."/>
            <person name="Markowitz V."/>
            <person name="Hugenholtz P."/>
            <person name="Kyrpides N.C."/>
            <person name="Klenk H.P."/>
            <person name="Ivanova N."/>
        </authorList>
    </citation>
    <scope>NUCLEOTIDE SEQUENCE [LARGE SCALE GENOMIC DNA]</scope>
    <source>
        <strain evidence="2">DSM 17128</strain>
    </source>
</reference>
<dbReference type="Proteomes" id="UP000002772">
    <property type="component" value="Unassembled WGS sequence"/>
</dbReference>
<dbReference type="HOGENOM" id="CLU_3366519_0_0_10"/>
<evidence type="ECO:0000313" key="2">
    <source>
        <dbReference type="Proteomes" id="UP000002772"/>
    </source>
</evidence>
<dbReference type="AlphaFoldDB" id="F8N762"/>